<name>A0AAV6G3W5_9TELE</name>
<evidence type="ECO:0008006" key="8">
    <source>
        <dbReference type="Google" id="ProtNLM"/>
    </source>
</evidence>
<organism evidence="6 7">
    <name type="scientific">Alosa alosa</name>
    <name type="common">allis shad</name>
    <dbReference type="NCBI Taxonomy" id="278164"/>
    <lineage>
        <taxon>Eukaryota</taxon>
        <taxon>Metazoa</taxon>
        <taxon>Chordata</taxon>
        <taxon>Craniata</taxon>
        <taxon>Vertebrata</taxon>
        <taxon>Euteleostomi</taxon>
        <taxon>Actinopterygii</taxon>
        <taxon>Neopterygii</taxon>
        <taxon>Teleostei</taxon>
        <taxon>Clupei</taxon>
        <taxon>Clupeiformes</taxon>
        <taxon>Clupeoidei</taxon>
        <taxon>Clupeidae</taxon>
        <taxon>Alosa</taxon>
    </lineage>
</organism>
<dbReference type="PANTHER" id="PTHR10500:SF7">
    <property type="entry name" value="BETA-MICROSEMINOPROTEIN"/>
    <property type="match status" value="1"/>
</dbReference>
<gene>
    <name evidence="6" type="ORF">AALO_G00220170</name>
</gene>
<feature type="chain" id="PRO_5043686372" description="Beta-microseminoprotein" evidence="5">
    <location>
        <begin position="20"/>
        <end position="115"/>
    </location>
</feature>
<accession>A0AAV6G3W5</accession>
<comment type="similarity">
    <text evidence="2">Belongs to the beta-microseminoprotein family.</text>
</comment>
<comment type="subcellular location">
    <subcellularLocation>
        <location evidence="1">Secreted</location>
    </subcellularLocation>
</comment>
<proteinExistence type="inferred from homology"/>
<dbReference type="GO" id="GO:0005576">
    <property type="term" value="C:extracellular region"/>
    <property type="evidence" value="ECO:0007669"/>
    <property type="project" value="UniProtKB-SubCell"/>
</dbReference>
<dbReference type="Gene3D" id="2.20.25.590">
    <property type="match status" value="1"/>
</dbReference>
<keyword evidence="5" id="KW-0732">Signal</keyword>
<evidence type="ECO:0000256" key="1">
    <source>
        <dbReference type="ARBA" id="ARBA00004613"/>
    </source>
</evidence>
<dbReference type="Pfam" id="PF05825">
    <property type="entry name" value="PSP94"/>
    <property type="match status" value="1"/>
</dbReference>
<reference evidence="6 7" key="1">
    <citation type="submission" date="2020-10" db="EMBL/GenBank/DDBJ databases">
        <title>Chromosome-scale genome assembly of the Allis shad, Alosa alosa.</title>
        <authorList>
            <person name="Margot Z."/>
            <person name="Christophe K."/>
            <person name="Cabau C."/>
            <person name="Louis A."/>
            <person name="Berthelot C."/>
            <person name="Parey E."/>
            <person name="Roest Crollius H."/>
            <person name="Montfort J."/>
            <person name="Robinson-Rechavi M."/>
            <person name="Bucao C."/>
            <person name="Bouchez O."/>
            <person name="Gislard M."/>
            <person name="Lluch J."/>
            <person name="Milhes M."/>
            <person name="Lampietro C."/>
            <person name="Lopez Roques C."/>
            <person name="Donnadieu C."/>
            <person name="Braasch I."/>
            <person name="Desvignes T."/>
            <person name="Postlethwait J."/>
            <person name="Bobe J."/>
            <person name="Guiguen Y."/>
        </authorList>
    </citation>
    <scope>NUCLEOTIDE SEQUENCE [LARGE SCALE GENOMIC DNA]</scope>
    <source>
        <strain evidence="6">M-15738</strain>
        <tissue evidence="6">Blood</tissue>
    </source>
</reference>
<protein>
    <recommendedName>
        <fullName evidence="8">Beta-microseminoprotein</fullName>
    </recommendedName>
</protein>
<sequence>MGSFLRLCTFLCFVAVISGQCFFEPLVIENINELPTGCQDRKGDIHPFGSNWVTENCYSCDCTKGGAGCCNTIPNIVVMPEDCQQIVDKKTCTSKVVLKSDPSVECPGGISAVLK</sequence>
<dbReference type="Gene3D" id="2.10.70.10">
    <property type="entry name" value="Complement Module, domain 1"/>
    <property type="match status" value="1"/>
</dbReference>
<feature type="signal peptide" evidence="5">
    <location>
        <begin position="1"/>
        <end position="19"/>
    </location>
</feature>
<comment type="caution">
    <text evidence="6">The sequence shown here is derived from an EMBL/GenBank/DDBJ whole genome shotgun (WGS) entry which is preliminary data.</text>
</comment>
<evidence type="ECO:0000256" key="4">
    <source>
        <dbReference type="ARBA" id="ARBA00023157"/>
    </source>
</evidence>
<evidence type="ECO:0000256" key="5">
    <source>
        <dbReference type="SAM" id="SignalP"/>
    </source>
</evidence>
<evidence type="ECO:0000256" key="3">
    <source>
        <dbReference type="ARBA" id="ARBA00022525"/>
    </source>
</evidence>
<keyword evidence="4" id="KW-1015">Disulfide bond</keyword>
<keyword evidence="3" id="KW-0964">Secreted</keyword>
<dbReference type="Proteomes" id="UP000823561">
    <property type="component" value="Chromosome 17"/>
</dbReference>
<evidence type="ECO:0000313" key="7">
    <source>
        <dbReference type="Proteomes" id="UP000823561"/>
    </source>
</evidence>
<evidence type="ECO:0000313" key="6">
    <source>
        <dbReference type="EMBL" id="KAG5267296.1"/>
    </source>
</evidence>
<evidence type="ECO:0000256" key="2">
    <source>
        <dbReference type="ARBA" id="ARBA00010352"/>
    </source>
</evidence>
<dbReference type="PANTHER" id="PTHR10500">
    <property type="entry name" value="BETA-MICROSEMINOPROTEIN"/>
    <property type="match status" value="1"/>
</dbReference>
<dbReference type="EMBL" id="JADWDJ010000017">
    <property type="protein sequence ID" value="KAG5267296.1"/>
    <property type="molecule type" value="Genomic_DNA"/>
</dbReference>
<dbReference type="InterPro" id="IPR008735">
    <property type="entry name" value="PSP94"/>
</dbReference>
<dbReference type="AlphaFoldDB" id="A0AAV6G3W5"/>
<keyword evidence="7" id="KW-1185">Reference proteome</keyword>